<accession>A0A024U3S4</accession>
<proteinExistence type="predicted"/>
<dbReference type="VEuPathDB" id="FungiDB:H310_07387"/>
<dbReference type="RefSeq" id="XP_008871000.1">
    <property type="nucleotide sequence ID" value="XM_008872778.1"/>
</dbReference>
<evidence type="ECO:0000313" key="1">
    <source>
        <dbReference type="EMBL" id="ETW00865.1"/>
    </source>
</evidence>
<name>A0A024U3S4_9STRA</name>
<reference evidence="1" key="1">
    <citation type="submission" date="2013-12" db="EMBL/GenBank/DDBJ databases">
        <title>The Genome Sequence of Aphanomyces invadans NJM9701.</title>
        <authorList>
            <consortium name="The Broad Institute Genomics Platform"/>
            <person name="Russ C."/>
            <person name="Tyler B."/>
            <person name="van West P."/>
            <person name="Dieguez-Uribeondo J."/>
            <person name="Young S.K."/>
            <person name="Zeng Q."/>
            <person name="Gargeya S."/>
            <person name="Fitzgerald M."/>
            <person name="Abouelleil A."/>
            <person name="Alvarado L."/>
            <person name="Chapman S.B."/>
            <person name="Gainer-Dewar J."/>
            <person name="Goldberg J."/>
            <person name="Griggs A."/>
            <person name="Gujja S."/>
            <person name="Hansen M."/>
            <person name="Howarth C."/>
            <person name="Imamovic A."/>
            <person name="Ireland A."/>
            <person name="Larimer J."/>
            <person name="McCowan C."/>
            <person name="Murphy C."/>
            <person name="Pearson M."/>
            <person name="Poon T.W."/>
            <person name="Priest M."/>
            <person name="Roberts A."/>
            <person name="Saif S."/>
            <person name="Shea T."/>
            <person name="Sykes S."/>
            <person name="Wortman J."/>
            <person name="Nusbaum C."/>
            <person name="Birren B."/>
        </authorList>
    </citation>
    <scope>NUCLEOTIDE SEQUENCE [LARGE SCALE GENOMIC DNA]</scope>
    <source>
        <strain evidence="1">NJM9701</strain>
    </source>
</reference>
<protein>
    <submittedName>
        <fullName evidence="1">Uncharacterized protein</fullName>
    </submittedName>
</protein>
<gene>
    <name evidence="1" type="ORF">H310_07387</name>
</gene>
<dbReference type="GeneID" id="20084437"/>
<dbReference type="EMBL" id="KI913964">
    <property type="protein sequence ID" value="ETW00865.1"/>
    <property type="molecule type" value="Genomic_DNA"/>
</dbReference>
<organism evidence="1">
    <name type="scientific">Aphanomyces invadans</name>
    <dbReference type="NCBI Taxonomy" id="157072"/>
    <lineage>
        <taxon>Eukaryota</taxon>
        <taxon>Sar</taxon>
        <taxon>Stramenopiles</taxon>
        <taxon>Oomycota</taxon>
        <taxon>Saprolegniomycetes</taxon>
        <taxon>Saprolegniales</taxon>
        <taxon>Verrucalvaceae</taxon>
        <taxon>Aphanomyces</taxon>
    </lineage>
</organism>
<sequence>MRIPHFWQAPSRANPPYVAIARQTYSTTWRGCVGRPVGRGCLCSYSTRPRHGCSTKQVTLPLGLPTARMVCQCRLLARWIVFFARGRGPLVRTGRVQCVRLCITSSVRQSTFGYVRDVRCVRIKCKLTKLKPWMRDDVEECMVGKPTDRNVAPVAMMQFDTAMALVETLINTAMDESLGSS</sequence>
<dbReference type="AlphaFoldDB" id="A0A024U3S4"/>